<protein>
    <submittedName>
        <fullName evidence="1">Uncharacterized protein</fullName>
    </submittedName>
</protein>
<feature type="non-terminal residue" evidence="1">
    <location>
        <position position="1"/>
    </location>
</feature>
<dbReference type="OrthoDB" id="425809at2759"/>
<reference evidence="1" key="1">
    <citation type="submission" date="2021-02" db="EMBL/GenBank/DDBJ databases">
        <authorList>
            <person name="Dougan E. K."/>
            <person name="Rhodes N."/>
            <person name="Thang M."/>
            <person name="Chan C."/>
        </authorList>
    </citation>
    <scope>NUCLEOTIDE SEQUENCE</scope>
</reference>
<accession>A0A813BMM8</accession>
<comment type="caution">
    <text evidence="1">The sequence shown here is derived from an EMBL/GenBank/DDBJ whole genome shotgun (WGS) entry which is preliminary data.</text>
</comment>
<feature type="non-terminal residue" evidence="1">
    <location>
        <position position="223"/>
    </location>
</feature>
<sequence>GQMFEWIRPSDYIKFMDENSKLELILGAPTLAKAAPALELFWKRYEAVNPSHQVFQKAREGRLALNQTLPFYFHADEGRTLKKKPVFIIQWQPCCGKGVGRKNSEALIKARLEELRLQPNFKGHTFVTRFLAGLLLGSSYADKPQVLSDLIEHICLDMRDLGDSGIQLSQGHLWLCPIGNKGDWSYLVQVANLTRSYRNAPKRNKPAFHKVDVWHNVQLGQGK</sequence>
<evidence type="ECO:0000313" key="1">
    <source>
        <dbReference type="EMBL" id="CAE7912002.1"/>
    </source>
</evidence>
<name>A0A813BMM8_9DINO</name>
<gene>
    <name evidence="1" type="ORF">SNEC2469_LOCUS31115</name>
</gene>
<dbReference type="EMBL" id="CAJNJA010074302">
    <property type="protein sequence ID" value="CAE7912002.1"/>
    <property type="molecule type" value="Genomic_DNA"/>
</dbReference>
<organism evidence="1 2">
    <name type="scientific">Symbiodinium necroappetens</name>
    <dbReference type="NCBI Taxonomy" id="1628268"/>
    <lineage>
        <taxon>Eukaryota</taxon>
        <taxon>Sar</taxon>
        <taxon>Alveolata</taxon>
        <taxon>Dinophyceae</taxon>
        <taxon>Suessiales</taxon>
        <taxon>Symbiodiniaceae</taxon>
        <taxon>Symbiodinium</taxon>
    </lineage>
</organism>
<proteinExistence type="predicted"/>
<dbReference type="Proteomes" id="UP000601435">
    <property type="component" value="Unassembled WGS sequence"/>
</dbReference>
<evidence type="ECO:0000313" key="2">
    <source>
        <dbReference type="Proteomes" id="UP000601435"/>
    </source>
</evidence>
<dbReference type="AlphaFoldDB" id="A0A813BMM8"/>
<keyword evidence="2" id="KW-1185">Reference proteome</keyword>